<proteinExistence type="predicted"/>
<gene>
    <name evidence="1" type="ORF">SNE25_24475</name>
</gene>
<keyword evidence="2" id="KW-1185">Reference proteome</keyword>
<organism evidence="1 2">
    <name type="scientific">Mucilaginibacter sabulilitoris</name>
    <dbReference type="NCBI Taxonomy" id="1173583"/>
    <lineage>
        <taxon>Bacteria</taxon>
        <taxon>Pseudomonadati</taxon>
        <taxon>Bacteroidota</taxon>
        <taxon>Sphingobacteriia</taxon>
        <taxon>Sphingobacteriales</taxon>
        <taxon>Sphingobacteriaceae</taxon>
        <taxon>Mucilaginibacter</taxon>
    </lineage>
</organism>
<dbReference type="RefSeq" id="WP_321561649.1">
    <property type="nucleotide sequence ID" value="NZ_CP139558.1"/>
</dbReference>
<evidence type="ECO:0000313" key="2">
    <source>
        <dbReference type="Proteomes" id="UP001324380"/>
    </source>
</evidence>
<dbReference type="EMBL" id="CP139558">
    <property type="protein sequence ID" value="WPU92487.1"/>
    <property type="molecule type" value="Genomic_DNA"/>
</dbReference>
<name>A0ABZ0THR0_9SPHI</name>
<protein>
    <submittedName>
        <fullName evidence="1">Uncharacterized protein</fullName>
    </submittedName>
</protein>
<accession>A0ABZ0THR0</accession>
<evidence type="ECO:0000313" key="1">
    <source>
        <dbReference type="EMBL" id="WPU92487.1"/>
    </source>
</evidence>
<sequence length="238" mass="27388">MVPLVFKNDEKFDALSFYEYLLTICEKHKDESRALAFAFLIYDFKDHTVNKILKDKSYWNALDAISGKFLSIFYIDSADRYYKKRHQEIYRERIKEQNSRSGEGAISFFVPIVLKPTPIERAGPFLKDSFVIDKAVKTPLVLFFQTNNNAITDSFIVELKEEKLEDAFIELKDLIKEAAAALSGVEEKYLGNDREIFNLLKEGVKSKSFLRVFNKKKDAVLKIGSILSLLKLLAGIFS</sequence>
<dbReference type="Proteomes" id="UP001324380">
    <property type="component" value="Chromosome"/>
</dbReference>
<reference evidence="1 2" key="1">
    <citation type="submission" date="2023-11" db="EMBL/GenBank/DDBJ databases">
        <title>Analysis of the Genomes of Mucilaginibacter gossypii cycad 4 and M. sabulilitoris SNA2: microbes with the potential for plant growth promotion.</title>
        <authorList>
            <person name="Hirsch A.M."/>
            <person name="Humm E."/>
            <person name="Rubbi M."/>
            <person name="Del Vecchio G."/>
            <person name="Ha S.M."/>
            <person name="Pellegrini M."/>
            <person name="Gunsalus R.P."/>
        </authorList>
    </citation>
    <scope>NUCLEOTIDE SEQUENCE [LARGE SCALE GENOMIC DNA]</scope>
    <source>
        <strain evidence="1 2">SNA2</strain>
    </source>
</reference>